<dbReference type="Proteomes" id="UP000007800">
    <property type="component" value="Unassembled WGS sequence"/>
</dbReference>
<protein>
    <submittedName>
        <fullName evidence="2">Uncharacterized protein</fullName>
    </submittedName>
</protein>
<keyword evidence="1" id="KW-0812">Transmembrane</keyword>
<accession>C5LTP2</accession>
<feature type="transmembrane region" description="Helical" evidence="1">
    <location>
        <begin position="20"/>
        <end position="45"/>
    </location>
</feature>
<feature type="transmembrane region" description="Helical" evidence="1">
    <location>
        <begin position="89"/>
        <end position="110"/>
    </location>
</feature>
<gene>
    <name evidence="2" type="ORF">Pmar_PMAR006526</name>
</gene>
<feature type="transmembrane region" description="Helical" evidence="1">
    <location>
        <begin position="57"/>
        <end position="77"/>
    </location>
</feature>
<evidence type="ECO:0000313" key="3">
    <source>
        <dbReference type="Proteomes" id="UP000007800"/>
    </source>
</evidence>
<keyword evidence="1" id="KW-0472">Membrane</keyword>
<proteinExistence type="predicted"/>
<dbReference type="GeneID" id="9051965"/>
<name>C5LTP2_PERM5</name>
<dbReference type="OrthoDB" id="10606495at2759"/>
<keyword evidence="1" id="KW-1133">Transmembrane helix</keyword>
<sequence length="122" mass="13492">MWDMGHNGSEGPLGRELARFYGVYFGFYAGSGILCLLLGILLLQLPHHMGLGEYKGLTFWALGMLEAYGYVDFVMYISAPRIGPRSTSLVTGFALLVDGCIALMYGYLVYRGVCRLRTVPSH</sequence>
<dbReference type="RefSeq" id="XP_002767137.1">
    <property type="nucleotide sequence ID" value="XM_002767091.1"/>
</dbReference>
<keyword evidence="3" id="KW-1185">Reference proteome</keyword>
<evidence type="ECO:0000313" key="2">
    <source>
        <dbReference type="EMBL" id="EEQ99854.1"/>
    </source>
</evidence>
<dbReference type="InParanoid" id="C5LTP2"/>
<dbReference type="AlphaFoldDB" id="C5LTP2"/>
<dbReference type="EMBL" id="GG685402">
    <property type="protein sequence ID" value="EEQ99854.1"/>
    <property type="molecule type" value="Genomic_DNA"/>
</dbReference>
<evidence type="ECO:0000256" key="1">
    <source>
        <dbReference type="SAM" id="Phobius"/>
    </source>
</evidence>
<organism evidence="3">
    <name type="scientific">Perkinsus marinus (strain ATCC 50983 / TXsc)</name>
    <dbReference type="NCBI Taxonomy" id="423536"/>
    <lineage>
        <taxon>Eukaryota</taxon>
        <taxon>Sar</taxon>
        <taxon>Alveolata</taxon>
        <taxon>Perkinsozoa</taxon>
        <taxon>Perkinsea</taxon>
        <taxon>Perkinsida</taxon>
        <taxon>Perkinsidae</taxon>
        <taxon>Perkinsus</taxon>
    </lineage>
</organism>
<reference evidence="2 3" key="1">
    <citation type="submission" date="2008-07" db="EMBL/GenBank/DDBJ databases">
        <authorList>
            <person name="El-Sayed N."/>
            <person name="Caler E."/>
            <person name="Inman J."/>
            <person name="Amedeo P."/>
            <person name="Hass B."/>
            <person name="Wortman J."/>
        </authorList>
    </citation>
    <scope>NUCLEOTIDE SEQUENCE [LARGE SCALE GENOMIC DNA]</scope>
    <source>
        <strain evidence="3">ATCC 50983 / TXsc</strain>
    </source>
</reference>